<evidence type="ECO:0000256" key="5">
    <source>
        <dbReference type="ARBA" id="ARBA00022832"/>
    </source>
</evidence>
<dbReference type="InterPro" id="IPR002076">
    <property type="entry name" value="ELO_fam"/>
</dbReference>
<evidence type="ECO:0000256" key="10">
    <source>
        <dbReference type="RuleBase" id="RU361115"/>
    </source>
</evidence>
<evidence type="ECO:0000256" key="7">
    <source>
        <dbReference type="ARBA" id="ARBA00023098"/>
    </source>
</evidence>
<comment type="catalytic activity">
    <reaction evidence="10">
        <text>a very-long-chain acyl-CoA + malonyl-CoA + H(+) = a very-long-chain 3-oxoacyl-CoA + CO2 + CoA</text>
        <dbReference type="Rhea" id="RHEA:32727"/>
        <dbReference type="ChEBI" id="CHEBI:15378"/>
        <dbReference type="ChEBI" id="CHEBI:16526"/>
        <dbReference type="ChEBI" id="CHEBI:57287"/>
        <dbReference type="ChEBI" id="CHEBI:57384"/>
        <dbReference type="ChEBI" id="CHEBI:90725"/>
        <dbReference type="ChEBI" id="CHEBI:90736"/>
        <dbReference type="EC" id="2.3.1.199"/>
    </reaction>
</comment>
<dbReference type="Pfam" id="PF01151">
    <property type="entry name" value="ELO"/>
    <property type="match status" value="1"/>
</dbReference>
<dbReference type="PANTHER" id="PTHR11157:SF17">
    <property type="entry name" value="ELONGATION OF VERY LONG CHAIN FATTY ACIDS PROTEIN 6"/>
    <property type="match status" value="1"/>
</dbReference>
<evidence type="ECO:0000256" key="6">
    <source>
        <dbReference type="ARBA" id="ARBA00022989"/>
    </source>
</evidence>
<evidence type="ECO:0000256" key="9">
    <source>
        <dbReference type="ARBA" id="ARBA00023160"/>
    </source>
</evidence>
<evidence type="ECO:0000256" key="2">
    <source>
        <dbReference type="ARBA" id="ARBA00022516"/>
    </source>
</evidence>
<feature type="transmembrane region" description="Helical" evidence="10">
    <location>
        <begin position="159"/>
        <end position="176"/>
    </location>
</feature>
<comment type="subcellular location">
    <subcellularLocation>
        <location evidence="1">Membrane</location>
        <topology evidence="1">Multi-pass membrane protein</topology>
    </subcellularLocation>
</comment>
<keyword evidence="5 10" id="KW-0276">Fatty acid metabolism</keyword>
<proteinExistence type="inferred from homology"/>
<keyword evidence="4 10" id="KW-0812">Transmembrane</keyword>
<accession>A0ABP1RGV6</accession>
<feature type="transmembrane region" description="Helical" evidence="10">
    <location>
        <begin position="130"/>
        <end position="152"/>
    </location>
</feature>
<comment type="caution">
    <text evidence="11">The sequence shown here is derived from an EMBL/GenBank/DDBJ whole genome shotgun (WGS) entry which is preliminary data.</text>
</comment>
<keyword evidence="3 10" id="KW-0808">Transferase</keyword>
<feature type="transmembrane region" description="Helical" evidence="10">
    <location>
        <begin position="83"/>
        <end position="110"/>
    </location>
</feature>
<keyword evidence="6 10" id="KW-1133">Transmembrane helix</keyword>
<name>A0ABP1RGV6_9HEXA</name>
<protein>
    <recommendedName>
        <fullName evidence="10">Elongation of very long chain fatty acids protein</fullName>
        <ecNumber evidence="10">2.3.1.199</ecNumber>
    </recommendedName>
    <alternativeName>
        <fullName evidence="10">Very-long-chain 3-oxoacyl-CoA synthase</fullName>
    </alternativeName>
</protein>
<evidence type="ECO:0000256" key="1">
    <source>
        <dbReference type="ARBA" id="ARBA00004141"/>
    </source>
</evidence>
<keyword evidence="9 10" id="KW-0275">Fatty acid biosynthesis</keyword>
<keyword evidence="7 10" id="KW-0443">Lipid metabolism</keyword>
<dbReference type="PANTHER" id="PTHR11157">
    <property type="entry name" value="FATTY ACID ACYL TRANSFERASE-RELATED"/>
    <property type="match status" value="1"/>
</dbReference>
<evidence type="ECO:0000313" key="11">
    <source>
        <dbReference type="EMBL" id="CAL8127945.1"/>
    </source>
</evidence>
<keyword evidence="8 10" id="KW-0472">Membrane</keyword>
<evidence type="ECO:0000256" key="8">
    <source>
        <dbReference type="ARBA" id="ARBA00023136"/>
    </source>
</evidence>
<dbReference type="Proteomes" id="UP001642540">
    <property type="component" value="Unassembled WGS sequence"/>
</dbReference>
<organism evidence="11 12">
    <name type="scientific">Orchesella dallaii</name>
    <dbReference type="NCBI Taxonomy" id="48710"/>
    <lineage>
        <taxon>Eukaryota</taxon>
        <taxon>Metazoa</taxon>
        <taxon>Ecdysozoa</taxon>
        <taxon>Arthropoda</taxon>
        <taxon>Hexapoda</taxon>
        <taxon>Collembola</taxon>
        <taxon>Entomobryomorpha</taxon>
        <taxon>Entomobryoidea</taxon>
        <taxon>Orchesellidae</taxon>
        <taxon>Orchesellinae</taxon>
        <taxon>Orchesella</taxon>
    </lineage>
</organism>
<dbReference type="EMBL" id="CAXLJM020000072">
    <property type="protein sequence ID" value="CAL8127945.1"/>
    <property type="molecule type" value="Genomic_DNA"/>
</dbReference>
<evidence type="ECO:0000256" key="3">
    <source>
        <dbReference type="ARBA" id="ARBA00022679"/>
    </source>
</evidence>
<dbReference type="EC" id="2.3.1.199" evidence="10"/>
<reference evidence="11 12" key="1">
    <citation type="submission" date="2024-08" db="EMBL/GenBank/DDBJ databases">
        <authorList>
            <person name="Cucini C."/>
            <person name="Frati F."/>
        </authorList>
    </citation>
    <scope>NUCLEOTIDE SEQUENCE [LARGE SCALE GENOMIC DNA]</scope>
</reference>
<feature type="transmembrane region" description="Helical" evidence="10">
    <location>
        <begin position="251"/>
        <end position="272"/>
    </location>
</feature>
<keyword evidence="2 10" id="KW-0444">Lipid biosynthesis</keyword>
<keyword evidence="12" id="KW-1185">Reference proteome</keyword>
<evidence type="ECO:0000313" key="12">
    <source>
        <dbReference type="Proteomes" id="UP001642540"/>
    </source>
</evidence>
<sequence length="287" mass="33232">MTSNFSFENFPVSTLQRPLGWTIADPPFYTGFEFEKVNVAYWSKYVAQNRNYAYYAGVIYIATIFGLQRYMRGRKAFDLRMPLFIWNLCLGIFSIAAFIRTVPGILAVIFQPNGLYNSVCVKKGMDIPTMFWSLLLILSKFVELGDTVFIVLRKRPLIFLQWYHHIITLWVVWISAPLAEPIVRWYGVLNTGVHSLMYPYFALRAIGLSLPSPLANLITTLQFTQMLVGFCVNASSWYFYSSGYDCIRYPISIKAYVLVYGSFILLFGRLFYNSVIKKGRMLRKKQD</sequence>
<comment type="similarity">
    <text evidence="10">Belongs to the ELO family.</text>
</comment>
<gene>
    <name evidence="11" type="ORF">ODALV1_LOCUS22020</name>
</gene>
<evidence type="ECO:0000256" key="4">
    <source>
        <dbReference type="ARBA" id="ARBA00022692"/>
    </source>
</evidence>
<feature type="transmembrane region" description="Helical" evidence="10">
    <location>
        <begin position="52"/>
        <end position="71"/>
    </location>
</feature>